<feature type="non-terminal residue" evidence="1">
    <location>
        <position position="1"/>
    </location>
</feature>
<dbReference type="GeneID" id="37195444"/>
<dbReference type="Proteomes" id="UP000248961">
    <property type="component" value="Unassembled WGS sequence"/>
</dbReference>
<keyword evidence="2" id="KW-1185">Reference proteome</keyword>
<dbReference type="RefSeq" id="XP_025545626.1">
    <property type="nucleotide sequence ID" value="XM_025691155.1"/>
</dbReference>
<organism evidence="1 2">
    <name type="scientific">Aspergillus homomorphus (strain CBS 101889)</name>
    <dbReference type="NCBI Taxonomy" id="1450537"/>
    <lineage>
        <taxon>Eukaryota</taxon>
        <taxon>Fungi</taxon>
        <taxon>Dikarya</taxon>
        <taxon>Ascomycota</taxon>
        <taxon>Pezizomycotina</taxon>
        <taxon>Eurotiomycetes</taxon>
        <taxon>Eurotiomycetidae</taxon>
        <taxon>Eurotiales</taxon>
        <taxon>Aspergillaceae</taxon>
        <taxon>Aspergillus</taxon>
        <taxon>Aspergillus subgen. Circumdati</taxon>
    </lineage>
</organism>
<dbReference type="OrthoDB" id="5316756at2759"/>
<proteinExistence type="predicted"/>
<protein>
    <submittedName>
        <fullName evidence="1">Uncharacterized protein</fullName>
    </submittedName>
</protein>
<sequence>VKKAFVKAELIRFAIVSSEVEYFADARRQFYGNLRRRGYPSEALEDWFRQVSYEQRPLFLTSKKEKEQDAPLMLSGQYNPVWEYINVDEIIRSARRFWTWERELPDSLQQPLIRSLRRYTSLGDLLSMWNKTVL</sequence>
<dbReference type="STRING" id="1450537.A0A395HF09"/>
<dbReference type="AlphaFoldDB" id="A0A395HF09"/>
<name>A0A395HF09_ASPHC</name>
<feature type="non-terminal residue" evidence="1">
    <location>
        <position position="134"/>
    </location>
</feature>
<dbReference type="VEuPathDB" id="FungiDB:BO97DRAFT_305292"/>
<dbReference type="EMBL" id="KZ824400">
    <property type="protein sequence ID" value="RAL06472.1"/>
    <property type="molecule type" value="Genomic_DNA"/>
</dbReference>
<gene>
    <name evidence="1" type="ORF">BO97DRAFT_305292</name>
</gene>
<evidence type="ECO:0000313" key="1">
    <source>
        <dbReference type="EMBL" id="RAL06472.1"/>
    </source>
</evidence>
<evidence type="ECO:0000313" key="2">
    <source>
        <dbReference type="Proteomes" id="UP000248961"/>
    </source>
</evidence>
<reference evidence="1 2" key="1">
    <citation type="submission" date="2018-02" db="EMBL/GenBank/DDBJ databases">
        <title>The genomes of Aspergillus section Nigri reveals drivers in fungal speciation.</title>
        <authorList>
            <consortium name="DOE Joint Genome Institute"/>
            <person name="Vesth T.C."/>
            <person name="Nybo J."/>
            <person name="Theobald S."/>
            <person name="Brandl J."/>
            <person name="Frisvad J.C."/>
            <person name="Nielsen K.F."/>
            <person name="Lyhne E.K."/>
            <person name="Kogle M.E."/>
            <person name="Kuo A."/>
            <person name="Riley R."/>
            <person name="Clum A."/>
            <person name="Nolan M."/>
            <person name="Lipzen A."/>
            <person name="Salamov A."/>
            <person name="Henrissat B."/>
            <person name="Wiebenga A."/>
            <person name="De vries R.P."/>
            <person name="Grigoriev I.V."/>
            <person name="Mortensen U.H."/>
            <person name="Andersen M.R."/>
            <person name="Baker S.E."/>
        </authorList>
    </citation>
    <scope>NUCLEOTIDE SEQUENCE [LARGE SCALE GENOMIC DNA]</scope>
    <source>
        <strain evidence="1 2">CBS 101889</strain>
    </source>
</reference>
<accession>A0A395HF09</accession>